<keyword evidence="1" id="KW-0812">Transmembrane</keyword>
<keyword evidence="1" id="KW-0472">Membrane</keyword>
<organism evidence="2">
    <name type="scientific">bioreactor metagenome</name>
    <dbReference type="NCBI Taxonomy" id="1076179"/>
    <lineage>
        <taxon>unclassified sequences</taxon>
        <taxon>metagenomes</taxon>
        <taxon>ecological metagenomes</taxon>
    </lineage>
</organism>
<evidence type="ECO:0000256" key="1">
    <source>
        <dbReference type="SAM" id="Phobius"/>
    </source>
</evidence>
<dbReference type="AlphaFoldDB" id="A0A645HRQ9"/>
<name>A0A645HRQ9_9ZZZZ</name>
<dbReference type="EMBL" id="VSSQ01097608">
    <property type="protein sequence ID" value="MPN40899.1"/>
    <property type="molecule type" value="Genomic_DNA"/>
</dbReference>
<protein>
    <recommendedName>
        <fullName evidence="3">Zn-finger containing protein</fullName>
    </recommendedName>
</protein>
<feature type="transmembrane region" description="Helical" evidence="1">
    <location>
        <begin position="7"/>
        <end position="24"/>
    </location>
</feature>
<keyword evidence="1" id="KW-1133">Transmembrane helix</keyword>
<evidence type="ECO:0008006" key="3">
    <source>
        <dbReference type="Google" id="ProtNLM"/>
    </source>
</evidence>
<feature type="transmembrane region" description="Helical" evidence="1">
    <location>
        <begin position="30"/>
        <end position="46"/>
    </location>
</feature>
<comment type="caution">
    <text evidence="2">The sequence shown here is derived from an EMBL/GenBank/DDBJ whole genome shotgun (WGS) entry which is preliminary data.</text>
</comment>
<reference evidence="2" key="1">
    <citation type="submission" date="2019-08" db="EMBL/GenBank/DDBJ databases">
        <authorList>
            <person name="Kucharzyk K."/>
            <person name="Murdoch R.W."/>
            <person name="Higgins S."/>
            <person name="Loffler F."/>
        </authorList>
    </citation>
    <scope>NUCLEOTIDE SEQUENCE</scope>
</reference>
<evidence type="ECO:0000313" key="2">
    <source>
        <dbReference type="EMBL" id="MPN40899.1"/>
    </source>
</evidence>
<proteinExistence type="predicted"/>
<accession>A0A645HRQ9</accession>
<gene>
    <name evidence="2" type="ORF">SDC9_188439</name>
</gene>
<sequence length="140" mass="17078">MNYNRRYYGFDLLSIFLFFLSFLLSLWQRTTPLGLFLFIYSTYRVFSKNTYKRQKEYDIFYTYTNKILNKIGIKLPYYIAPLNFNAVNPFINNLRYKINQRRQFKITKCPYCKQKLRLPRGKGKITVTCKTCLKEFKFKT</sequence>